<evidence type="ECO:0000313" key="1">
    <source>
        <dbReference type="EMBL" id="KKK75767.1"/>
    </source>
</evidence>
<accession>A0A0F8Y2X5</accession>
<organism evidence="1">
    <name type="scientific">marine sediment metagenome</name>
    <dbReference type="NCBI Taxonomy" id="412755"/>
    <lineage>
        <taxon>unclassified sequences</taxon>
        <taxon>metagenomes</taxon>
        <taxon>ecological metagenomes</taxon>
    </lineage>
</organism>
<gene>
    <name evidence="1" type="ORF">LCGC14_2870430</name>
</gene>
<protein>
    <submittedName>
        <fullName evidence="1">Uncharacterized protein</fullName>
    </submittedName>
</protein>
<dbReference type="EMBL" id="LAZR01055712">
    <property type="protein sequence ID" value="KKK75767.1"/>
    <property type="molecule type" value="Genomic_DNA"/>
</dbReference>
<proteinExistence type="predicted"/>
<sequence length="24" mass="2405">KRLGQGAVQDAQAAPARALAGLEI</sequence>
<reference evidence="1" key="1">
    <citation type="journal article" date="2015" name="Nature">
        <title>Complex archaea that bridge the gap between prokaryotes and eukaryotes.</title>
        <authorList>
            <person name="Spang A."/>
            <person name="Saw J.H."/>
            <person name="Jorgensen S.L."/>
            <person name="Zaremba-Niedzwiedzka K."/>
            <person name="Martijn J."/>
            <person name="Lind A.E."/>
            <person name="van Eijk R."/>
            <person name="Schleper C."/>
            <person name="Guy L."/>
            <person name="Ettema T.J."/>
        </authorList>
    </citation>
    <scope>NUCLEOTIDE SEQUENCE</scope>
</reference>
<name>A0A0F8Y2X5_9ZZZZ</name>
<dbReference type="AlphaFoldDB" id="A0A0F8Y2X5"/>
<comment type="caution">
    <text evidence="1">The sequence shown here is derived from an EMBL/GenBank/DDBJ whole genome shotgun (WGS) entry which is preliminary data.</text>
</comment>
<feature type="non-terminal residue" evidence="1">
    <location>
        <position position="1"/>
    </location>
</feature>